<keyword evidence="3" id="KW-1185">Reference proteome</keyword>
<evidence type="ECO:0000259" key="1">
    <source>
        <dbReference type="Pfam" id="PF01593"/>
    </source>
</evidence>
<dbReference type="GO" id="GO:0016491">
    <property type="term" value="F:oxidoreductase activity"/>
    <property type="evidence" value="ECO:0007669"/>
    <property type="project" value="InterPro"/>
</dbReference>
<dbReference type="InterPro" id="IPR050464">
    <property type="entry name" value="Zeta_carotene_desat/Oxidored"/>
</dbReference>
<protein>
    <submittedName>
        <fullName evidence="2">Protoporphyrinogen oxidase</fullName>
    </submittedName>
</protein>
<evidence type="ECO:0000313" key="2">
    <source>
        <dbReference type="EMBL" id="RHA43754.1"/>
    </source>
</evidence>
<dbReference type="InterPro" id="IPR036188">
    <property type="entry name" value="FAD/NAD-bd_sf"/>
</dbReference>
<dbReference type="PANTHER" id="PTHR42923">
    <property type="entry name" value="PROTOPORPHYRINOGEN OXIDASE"/>
    <property type="match status" value="1"/>
</dbReference>
<dbReference type="SUPFAM" id="SSF54373">
    <property type="entry name" value="FAD-linked reductases, C-terminal domain"/>
    <property type="match status" value="1"/>
</dbReference>
<dbReference type="OrthoDB" id="3450553at2"/>
<dbReference type="Gene3D" id="3.90.660.20">
    <property type="entry name" value="Protoporphyrinogen oxidase, mitochondrial, domain 2"/>
    <property type="match status" value="1"/>
</dbReference>
<dbReference type="RefSeq" id="WP_118766311.1">
    <property type="nucleotide sequence ID" value="NZ_QWKP01000143.1"/>
</dbReference>
<dbReference type="InterPro" id="IPR002937">
    <property type="entry name" value="Amino_oxidase"/>
</dbReference>
<gene>
    <name evidence="2" type="ORF">D1825_04775</name>
</gene>
<dbReference type="Proteomes" id="UP000283374">
    <property type="component" value="Unassembled WGS sequence"/>
</dbReference>
<feature type="domain" description="Amine oxidase" evidence="1">
    <location>
        <begin position="21"/>
        <end position="448"/>
    </location>
</feature>
<proteinExistence type="predicted"/>
<dbReference type="AlphaFoldDB" id="A0A413RPB8"/>
<dbReference type="PANTHER" id="PTHR42923:SF3">
    <property type="entry name" value="PROTOPORPHYRINOGEN OXIDASE"/>
    <property type="match status" value="1"/>
</dbReference>
<dbReference type="SUPFAM" id="SSF51905">
    <property type="entry name" value="FAD/NAD(P)-binding domain"/>
    <property type="match status" value="1"/>
</dbReference>
<accession>A0A413RPB8</accession>
<dbReference type="Gene3D" id="1.10.3110.10">
    <property type="entry name" value="protoporphyrinogen ix oxidase, domain 3"/>
    <property type="match status" value="1"/>
</dbReference>
<organism evidence="2 3">
    <name type="scientific">Cellulomonas rhizosphaerae</name>
    <dbReference type="NCBI Taxonomy" id="2293719"/>
    <lineage>
        <taxon>Bacteria</taxon>
        <taxon>Bacillati</taxon>
        <taxon>Actinomycetota</taxon>
        <taxon>Actinomycetes</taxon>
        <taxon>Micrococcales</taxon>
        <taxon>Cellulomonadaceae</taxon>
        <taxon>Cellulomonas</taxon>
    </lineage>
</organism>
<name>A0A413RPB8_9CELL</name>
<evidence type="ECO:0000313" key="3">
    <source>
        <dbReference type="Proteomes" id="UP000283374"/>
    </source>
</evidence>
<dbReference type="Pfam" id="PF01593">
    <property type="entry name" value="Amino_oxidase"/>
    <property type="match status" value="1"/>
</dbReference>
<dbReference type="Gene3D" id="3.50.50.60">
    <property type="entry name" value="FAD/NAD(P)-binding domain"/>
    <property type="match status" value="1"/>
</dbReference>
<reference evidence="2 3" key="1">
    <citation type="submission" date="2018-08" db="EMBL/GenBank/DDBJ databases">
        <title>Cellulomonas rhizosphaerae sp. nov., a novel actinomycete isolated from soil.</title>
        <authorList>
            <person name="Tian Y."/>
        </authorList>
    </citation>
    <scope>NUCLEOTIDE SEQUENCE [LARGE SCALE GENOMIC DNA]</scope>
    <source>
        <strain evidence="2 3">NEAU-TCZ24</strain>
    </source>
</reference>
<dbReference type="EMBL" id="QWKP01000143">
    <property type="protein sequence ID" value="RHA43754.1"/>
    <property type="molecule type" value="Genomic_DNA"/>
</dbReference>
<sequence>MSPDERVPDERWGAVVVGAGVAGLVAARELTLAGVRTLVLDARDAPGGAVRGHEVAGLRLDAGAESFATRGGIVAGYLAELGLADRVCAPSGQGSWVHLPSGDGPLPRTGLLGIPSVPFAADVRRTLGLLGAARASLDLVLPRSVGARATTLGGLVRARMGARVLDRLVRPIVGGVHAAEPDDLAVDAVSPGLTAAVAGARGSLARAVRSIRAAAPAGTAVAGLEGGVHGLVDALVEQVGEIRLRTPVTRIERSPDGLVITTASGTLHADRVLLAAPVPGLLDELVGVEATPDAGAAVTLVTLVLDAPALDAAPRGTGVLVAREATDVAAKALTHATAKWPWLAASTRRHVVRLSYGRAGEAEAAPDVATALADASTLLGTPLAEADVIGHATVRWTQALPRPSAAHRDWVAAVRSALADQPDVAVAGAWVAGNGLAAVIPDARAAARSMLGA</sequence>
<comment type="caution">
    <text evidence="2">The sequence shown here is derived from an EMBL/GenBank/DDBJ whole genome shotgun (WGS) entry which is preliminary data.</text>
</comment>